<evidence type="ECO:0000256" key="2">
    <source>
        <dbReference type="ARBA" id="ARBA00039785"/>
    </source>
</evidence>
<evidence type="ECO:0000259" key="6">
    <source>
        <dbReference type="PROSITE" id="PS50089"/>
    </source>
</evidence>
<feature type="coiled-coil region" evidence="5">
    <location>
        <begin position="138"/>
        <end position="165"/>
    </location>
</feature>
<feature type="domain" description="RING-type" evidence="6">
    <location>
        <begin position="8"/>
        <end position="43"/>
    </location>
</feature>
<sequence>MADLRALCSACRQPLSGPLVANSCNHVFHKECLSSAETCGQCSARIWHNKALSLFNLSFADGEGDASVMKAVAELKRKREDCPDVTAVDASDDDDDFETHGNPIEEVAAMCILRERLKELRGEVQTAKWAWQTACENREKQESRRRQAQQSVEKLEATTNKLKGSIKNAWQQRDKLSEQLQQVHLRDAVLEYWEDLMKHSPAKGLETLKTYAGLVPRPARLMAQVARLRDSQRKAKDTDLAEAAKADARYDKARREIAELEEVVIGGCGVAGASAAMHLSARGAKVTIVDPRPPLTATSQFSTECYRDFFLDPALVPFMSRSVDLLEELAGEANEIGLTRRGYSFFTATDEGCEAFEAFADKASSYGAGPVRRHRDLSSYQKPTDDFRDPNLVGFDLIRGPENISSIFPFVAKEAKGLLHARRCGWLDSQGLGRSMLTKAREKDATVLRGRIAGFDVEGGDVAAARVVLSDGTEKRLPCDAVVNAGGAWMSGISALLGRGSPLPLVNEVHAKVILHDTKAVIPQTLAPFMVWRDKVTLDWDDEVKQGLLEMDDTAEGGTVNASAWIGEQPGGQHLRPAGNGWIVMLWEHLHKHLPIAKVSGTLPGWAAADGANAGTVRGPAGPGHRRGWRILHQHPGRTPAHRPTWLPQLLRVWWHGNLRLDGLPCSRGACGHARHAGGAPQLCVSLQLAARCCQG</sequence>
<dbReference type="InterPro" id="IPR013083">
    <property type="entry name" value="Znf_RING/FYVE/PHD"/>
</dbReference>
<evidence type="ECO:0000256" key="4">
    <source>
        <dbReference type="PROSITE-ProRule" id="PRU00175"/>
    </source>
</evidence>
<proteinExistence type="predicted"/>
<dbReference type="GO" id="GO:0005737">
    <property type="term" value="C:cytoplasm"/>
    <property type="evidence" value="ECO:0007669"/>
    <property type="project" value="TreeGrafter"/>
</dbReference>
<name>A0A812II97_9DINO</name>
<dbReference type="Proteomes" id="UP000604046">
    <property type="component" value="Unassembled WGS sequence"/>
</dbReference>
<dbReference type="AlphaFoldDB" id="A0A812II97"/>
<dbReference type="PROSITE" id="PS50089">
    <property type="entry name" value="ZF_RING_2"/>
    <property type="match status" value="1"/>
</dbReference>
<dbReference type="PANTHER" id="PTHR13847">
    <property type="entry name" value="SARCOSINE DEHYDROGENASE-RELATED"/>
    <property type="match status" value="1"/>
</dbReference>
<dbReference type="EMBL" id="CAJNDS010000294">
    <property type="protein sequence ID" value="CAE7040102.1"/>
    <property type="molecule type" value="Genomic_DNA"/>
</dbReference>
<evidence type="ECO:0000256" key="3">
    <source>
        <dbReference type="ARBA" id="ARBA00046185"/>
    </source>
</evidence>
<evidence type="ECO:0000256" key="5">
    <source>
        <dbReference type="SAM" id="Coils"/>
    </source>
</evidence>
<dbReference type="Gene3D" id="3.30.9.10">
    <property type="entry name" value="D-Amino Acid Oxidase, subunit A, domain 2"/>
    <property type="match status" value="1"/>
</dbReference>
<keyword evidence="4" id="KW-0863">Zinc-finger</keyword>
<dbReference type="Gene3D" id="3.50.50.60">
    <property type="entry name" value="FAD/NAD(P)-binding domain"/>
    <property type="match status" value="1"/>
</dbReference>
<keyword evidence="4" id="KW-0862">Zinc</keyword>
<comment type="function">
    <text evidence="3">Required for the assembly of the mitochondrial membrane respiratory chain NADH dehydrogenase (Complex I). Involved in mid-late stages of complex I assembly.</text>
</comment>
<gene>
    <name evidence="7" type="ORF">SNAT2548_LOCUS4755</name>
</gene>
<dbReference type="Pfam" id="PF01266">
    <property type="entry name" value="DAO"/>
    <property type="match status" value="1"/>
</dbReference>
<dbReference type="GO" id="GO:0008270">
    <property type="term" value="F:zinc ion binding"/>
    <property type="evidence" value="ECO:0007669"/>
    <property type="project" value="UniProtKB-KW"/>
</dbReference>
<comment type="caution">
    <text evidence="7">The sequence shown here is derived from an EMBL/GenBank/DDBJ whole genome shotgun (WGS) entry which is preliminary data.</text>
</comment>
<keyword evidence="5" id="KW-0175">Coiled coil</keyword>
<dbReference type="InterPro" id="IPR006076">
    <property type="entry name" value="FAD-dep_OxRdtase"/>
</dbReference>
<evidence type="ECO:0000313" key="8">
    <source>
        <dbReference type="Proteomes" id="UP000604046"/>
    </source>
</evidence>
<keyword evidence="1" id="KW-0560">Oxidoreductase</keyword>
<evidence type="ECO:0000256" key="1">
    <source>
        <dbReference type="ARBA" id="ARBA00023002"/>
    </source>
</evidence>
<dbReference type="GO" id="GO:0016491">
    <property type="term" value="F:oxidoreductase activity"/>
    <property type="evidence" value="ECO:0007669"/>
    <property type="project" value="UniProtKB-KW"/>
</dbReference>
<dbReference type="PANTHER" id="PTHR13847:SF287">
    <property type="entry name" value="FAD-DEPENDENT OXIDOREDUCTASE DOMAIN-CONTAINING PROTEIN 1"/>
    <property type="match status" value="1"/>
</dbReference>
<dbReference type="OrthoDB" id="415535at2759"/>
<dbReference type="SUPFAM" id="SSF51905">
    <property type="entry name" value="FAD/NAD(P)-binding domain"/>
    <property type="match status" value="1"/>
</dbReference>
<dbReference type="SUPFAM" id="SSF57850">
    <property type="entry name" value="RING/U-box"/>
    <property type="match status" value="1"/>
</dbReference>
<keyword evidence="4" id="KW-0479">Metal-binding</keyword>
<dbReference type="InterPro" id="IPR036188">
    <property type="entry name" value="FAD/NAD-bd_sf"/>
</dbReference>
<keyword evidence="8" id="KW-1185">Reference proteome</keyword>
<protein>
    <recommendedName>
        <fullName evidence="2">FAD-dependent oxidoreductase domain-containing protein 1</fullName>
    </recommendedName>
</protein>
<evidence type="ECO:0000313" key="7">
    <source>
        <dbReference type="EMBL" id="CAE7040102.1"/>
    </source>
</evidence>
<organism evidence="7 8">
    <name type="scientific">Symbiodinium natans</name>
    <dbReference type="NCBI Taxonomy" id="878477"/>
    <lineage>
        <taxon>Eukaryota</taxon>
        <taxon>Sar</taxon>
        <taxon>Alveolata</taxon>
        <taxon>Dinophyceae</taxon>
        <taxon>Suessiales</taxon>
        <taxon>Symbiodiniaceae</taxon>
        <taxon>Symbiodinium</taxon>
    </lineage>
</organism>
<accession>A0A812II97</accession>
<dbReference type="Gene3D" id="3.30.40.10">
    <property type="entry name" value="Zinc/RING finger domain, C3HC4 (zinc finger)"/>
    <property type="match status" value="1"/>
</dbReference>
<reference evidence="7" key="1">
    <citation type="submission" date="2021-02" db="EMBL/GenBank/DDBJ databases">
        <authorList>
            <person name="Dougan E. K."/>
            <person name="Rhodes N."/>
            <person name="Thang M."/>
            <person name="Chan C."/>
        </authorList>
    </citation>
    <scope>NUCLEOTIDE SEQUENCE</scope>
</reference>
<dbReference type="InterPro" id="IPR001841">
    <property type="entry name" value="Znf_RING"/>
</dbReference>